<feature type="domain" description="EF-hand" evidence="2">
    <location>
        <begin position="106"/>
        <end position="141"/>
    </location>
</feature>
<keyword evidence="3" id="KW-1185">Reference proteome</keyword>
<accession>A0A914VXG6</accession>
<feature type="signal peptide" evidence="1">
    <location>
        <begin position="1"/>
        <end position="18"/>
    </location>
</feature>
<evidence type="ECO:0000259" key="2">
    <source>
        <dbReference type="PROSITE" id="PS50222"/>
    </source>
</evidence>
<dbReference type="SUPFAM" id="SSF47473">
    <property type="entry name" value="EF-hand"/>
    <property type="match status" value="1"/>
</dbReference>
<organism evidence="3 4">
    <name type="scientific">Plectus sambesii</name>
    <dbReference type="NCBI Taxonomy" id="2011161"/>
    <lineage>
        <taxon>Eukaryota</taxon>
        <taxon>Metazoa</taxon>
        <taxon>Ecdysozoa</taxon>
        <taxon>Nematoda</taxon>
        <taxon>Chromadorea</taxon>
        <taxon>Plectida</taxon>
        <taxon>Plectina</taxon>
        <taxon>Plectoidea</taxon>
        <taxon>Plectidae</taxon>
        <taxon>Plectus</taxon>
    </lineage>
</organism>
<proteinExistence type="predicted"/>
<sequence>MFTTILCVAYACLSISAATESFLGCNITKLMTPSVFGIKPTFHLVNKKYGKVQRSSLSGTEACSLTFTKSDKVLSAQLYGYDESGPTAKLIQDHSSNVPEQQWSIELATDTDAQFNRLDQNNDGELTLEECGNVTDPLVLQNDYTYSYHIRGFTNYDNNSDGFVTKDEEKAYWIKYSDERKYDRSREVLAWITGFDENNDTMLQSDELKLFLATVAEVLTKDSFGTTFGKYDENGDNGLDVDEMGEYLNMIQYEMRDFISIRYQPPFDKASTLYY</sequence>
<dbReference type="AlphaFoldDB" id="A0A914VXG6"/>
<dbReference type="PROSITE" id="PS50222">
    <property type="entry name" value="EF_HAND_2"/>
    <property type="match status" value="2"/>
</dbReference>
<evidence type="ECO:0000313" key="3">
    <source>
        <dbReference type="Proteomes" id="UP000887566"/>
    </source>
</evidence>
<keyword evidence="1" id="KW-0732">Signal</keyword>
<dbReference type="InterPro" id="IPR002048">
    <property type="entry name" value="EF_hand_dom"/>
</dbReference>
<evidence type="ECO:0000313" key="4">
    <source>
        <dbReference type="WBParaSite" id="PSAMB.scaffold2680size21861.g18860.t1"/>
    </source>
</evidence>
<protein>
    <submittedName>
        <fullName evidence="4">EF-hand domain-containing protein</fullName>
    </submittedName>
</protein>
<dbReference type="SMART" id="SM00054">
    <property type="entry name" value="EFh"/>
    <property type="match status" value="3"/>
</dbReference>
<dbReference type="Proteomes" id="UP000887566">
    <property type="component" value="Unplaced"/>
</dbReference>
<dbReference type="WBParaSite" id="PSAMB.scaffold2680size21861.g18860.t1">
    <property type="protein sequence ID" value="PSAMB.scaffold2680size21861.g18860.t1"/>
    <property type="gene ID" value="PSAMB.scaffold2680size21861.g18860"/>
</dbReference>
<name>A0A914VXG6_9BILA</name>
<dbReference type="GO" id="GO:0005509">
    <property type="term" value="F:calcium ion binding"/>
    <property type="evidence" value="ECO:0007669"/>
    <property type="project" value="InterPro"/>
</dbReference>
<dbReference type="Gene3D" id="1.10.238.10">
    <property type="entry name" value="EF-hand"/>
    <property type="match status" value="2"/>
</dbReference>
<evidence type="ECO:0000256" key="1">
    <source>
        <dbReference type="SAM" id="SignalP"/>
    </source>
</evidence>
<dbReference type="Pfam" id="PF13202">
    <property type="entry name" value="EF-hand_5"/>
    <property type="match status" value="1"/>
</dbReference>
<dbReference type="InterPro" id="IPR011992">
    <property type="entry name" value="EF-hand-dom_pair"/>
</dbReference>
<feature type="chain" id="PRO_5036812238" evidence="1">
    <location>
        <begin position="19"/>
        <end position="275"/>
    </location>
</feature>
<reference evidence="4" key="1">
    <citation type="submission" date="2022-11" db="UniProtKB">
        <authorList>
            <consortium name="WormBaseParasite"/>
        </authorList>
    </citation>
    <scope>IDENTIFICATION</scope>
</reference>
<feature type="domain" description="EF-hand" evidence="2">
    <location>
        <begin position="219"/>
        <end position="254"/>
    </location>
</feature>